<evidence type="ECO:0000313" key="3">
    <source>
        <dbReference type="Proteomes" id="UP000275078"/>
    </source>
</evidence>
<feature type="compositionally biased region" description="Basic residues" evidence="1">
    <location>
        <begin position="296"/>
        <end position="311"/>
    </location>
</feature>
<keyword evidence="3" id="KW-1185">Reference proteome</keyword>
<organism evidence="2 3">
    <name type="scientific">Ascobolus immersus RN42</name>
    <dbReference type="NCBI Taxonomy" id="1160509"/>
    <lineage>
        <taxon>Eukaryota</taxon>
        <taxon>Fungi</taxon>
        <taxon>Dikarya</taxon>
        <taxon>Ascomycota</taxon>
        <taxon>Pezizomycotina</taxon>
        <taxon>Pezizomycetes</taxon>
        <taxon>Pezizales</taxon>
        <taxon>Ascobolaceae</taxon>
        <taxon>Ascobolus</taxon>
    </lineage>
</organism>
<reference evidence="2 3" key="1">
    <citation type="journal article" date="2018" name="Nat. Ecol. Evol.">
        <title>Pezizomycetes genomes reveal the molecular basis of ectomycorrhizal truffle lifestyle.</title>
        <authorList>
            <person name="Murat C."/>
            <person name="Payen T."/>
            <person name="Noel B."/>
            <person name="Kuo A."/>
            <person name="Morin E."/>
            <person name="Chen J."/>
            <person name="Kohler A."/>
            <person name="Krizsan K."/>
            <person name="Balestrini R."/>
            <person name="Da Silva C."/>
            <person name="Montanini B."/>
            <person name="Hainaut M."/>
            <person name="Levati E."/>
            <person name="Barry K.W."/>
            <person name="Belfiori B."/>
            <person name="Cichocki N."/>
            <person name="Clum A."/>
            <person name="Dockter R.B."/>
            <person name="Fauchery L."/>
            <person name="Guy J."/>
            <person name="Iotti M."/>
            <person name="Le Tacon F."/>
            <person name="Lindquist E.A."/>
            <person name="Lipzen A."/>
            <person name="Malagnac F."/>
            <person name="Mello A."/>
            <person name="Molinier V."/>
            <person name="Miyauchi S."/>
            <person name="Poulain J."/>
            <person name="Riccioni C."/>
            <person name="Rubini A."/>
            <person name="Sitrit Y."/>
            <person name="Splivallo R."/>
            <person name="Traeger S."/>
            <person name="Wang M."/>
            <person name="Zifcakova L."/>
            <person name="Wipf D."/>
            <person name="Zambonelli A."/>
            <person name="Paolocci F."/>
            <person name="Nowrousian M."/>
            <person name="Ottonello S."/>
            <person name="Baldrian P."/>
            <person name="Spatafora J.W."/>
            <person name="Henrissat B."/>
            <person name="Nagy L.G."/>
            <person name="Aury J.M."/>
            <person name="Wincker P."/>
            <person name="Grigoriev I.V."/>
            <person name="Bonfante P."/>
            <person name="Martin F.M."/>
        </authorList>
    </citation>
    <scope>NUCLEOTIDE SEQUENCE [LARGE SCALE GENOMIC DNA]</scope>
    <source>
        <strain evidence="2 3">RN42</strain>
    </source>
</reference>
<dbReference type="Proteomes" id="UP000275078">
    <property type="component" value="Unassembled WGS sequence"/>
</dbReference>
<dbReference type="EMBL" id="ML119822">
    <property type="protein sequence ID" value="RPA73424.1"/>
    <property type="molecule type" value="Genomic_DNA"/>
</dbReference>
<evidence type="ECO:0000313" key="2">
    <source>
        <dbReference type="EMBL" id="RPA73424.1"/>
    </source>
</evidence>
<dbReference type="AlphaFoldDB" id="A0A3N4HUS4"/>
<gene>
    <name evidence="2" type="ORF">BJ508DRAFT_419060</name>
</gene>
<proteinExistence type="predicted"/>
<feature type="region of interest" description="Disordered" evidence="1">
    <location>
        <begin position="365"/>
        <end position="393"/>
    </location>
</feature>
<accession>A0A3N4HUS4</accession>
<protein>
    <submittedName>
        <fullName evidence="2">Uncharacterized protein</fullName>
    </submittedName>
</protein>
<evidence type="ECO:0000256" key="1">
    <source>
        <dbReference type="SAM" id="MobiDB-lite"/>
    </source>
</evidence>
<feature type="region of interest" description="Disordered" evidence="1">
    <location>
        <begin position="296"/>
        <end position="324"/>
    </location>
</feature>
<name>A0A3N4HUS4_ASCIM</name>
<sequence>MIFNQLTTFTKDSNSHSILQPLPIVTRLWTFTAKSNHQTPIYLATLIDLARTAKDDPALDSEPTSEVIAFPPATPVPSKRKIASTRNVRNNNTRSLKASSPDTMKYDYNTEFETVPRKPSGDHWQPASEILDMPEPFGYMRSELPTRRKPTRANQRSEILDMPEPRYRCPEPQEDLLAAYDGGFDSDESEEFTQAHVRGVDGGRDGHGESDSAWDGSVLGLFSDLDPVLLVNRSCESLPYFGDPSIYSDSDDEYSEPKLKAIGVGIGRRTANCISVPDHEQSRTIGRYATFPSIHHGRRRPERASHWRTHKAPAPVSSPTEATRRQDITVMDSEKVPDYLPRPPTPWLPAPLWFTPPLAPTPTCTVKPREAPPNQTPTSTLGGKKAASSPPAKPPFFLATSAVNPREAAPKQTIPSFWWDVTEPLDRNSRSSVPAARIKASVEPAQGKPVPTTDKETHCSPLDLGCSECKVQIALAGRAYIGLVASGESRQINGSNKPIFPSYPHVHVTVLPVVSTQLHILMLMSVVL</sequence>